<dbReference type="InterPro" id="IPR029063">
    <property type="entry name" value="SAM-dependent_MTases_sf"/>
</dbReference>
<proteinExistence type="predicted"/>
<dbReference type="AlphaFoldDB" id="A0A2Z5JNL6"/>
<organism evidence="2 3">
    <name type="scientific">Streptomyces atratus</name>
    <dbReference type="NCBI Taxonomy" id="1893"/>
    <lineage>
        <taxon>Bacteria</taxon>
        <taxon>Bacillati</taxon>
        <taxon>Actinomycetota</taxon>
        <taxon>Actinomycetes</taxon>
        <taxon>Kitasatosporales</taxon>
        <taxon>Streptomycetaceae</taxon>
        <taxon>Streptomyces</taxon>
    </lineage>
</organism>
<name>A0A2Z5JNL6_STRAR</name>
<dbReference type="KEGG" id="sata:C5746_39230"/>
<dbReference type="Pfam" id="PF01135">
    <property type="entry name" value="PCMT"/>
    <property type="match status" value="1"/>
</dbReference>
<protein>
    <recommendedName>
        <fullName evidence="4">L-isoaspartyl protein carboxyl methyltransferase</fullName>
    </recommendedName>
</protein>
<evidence type="ECO:0008006" key="4">
    <source>
        <dbReference type="Google" id="ProtNLM"/>
    </source>
</evidence>
<reference evidence="2 3" key="1">
    <citation type="journal article" date="2018" name="Front. Microbiol.">
        <title>Genome Sequencing of Streptomyces atratus SCSIOZH16 and Activation Production of Nocardamine via Metabolic Engineering.</title>
        <authorList>
            <person name="Li Y."/>
            <person name="Zhang C."/>
            <person name="Liu C."/>
            <person name="Ju J."/>
            <person name="Ma J."/>
        </authorList>
    </citation>
    <scope>NUCLEOTIDE SEQUENCE [LARGE SCALE GENOMIC DNA]</scope>
    <source>
        <strain evidence="2 3">SCSIO_ZH16</strain>
    </source>
</reference>
<feature type="compositionally biased region" description="Polar residues" evidence="1">
    <location>
        <begin position="157"/>
        <end position="176"/>
    </location>
</feature>
<evidence type="ECO:0000256" key="1">
    <source>
        <dbReference type="SAM" id="MobiDB-lite"/>
    </source>
</evidence>
<dbReference type="EMBL" id="CP027306">
    <property type="protein sequence ID" value="AXE81963.1"/>
    <property type="molecule type" value="Genomic_DNA"/>
</dbReference>
<dbReference type="Proteomes" id="UP000252698">
    <property type="component" value="Chromosome"/>
</dbReference>
<sequence length="186" mass="19389">MTADGYLGHPAKGPYDGIVVTCGVTGISPHWLDQLSDDGLIVVPVAHGGFHPTLSVTRDKGRLLGHGVMSSDFMSAAGPLYAWPAGQTPALTEPLQPQPLSTRENVGPALDGDGYYDLWFHLGPGPSAPPARASTASRLPWAWPACTSLAGYVTRPQSARGGTTSWPRAQGLTQGDSGELTGCRTA</sequence>
<feature type="region of interest" description="Disordered" evidence="1">
    <location>
        <begin position="157"/>
        <end position="186"/>
    </location>
</feature>
<gene>
    <name evidence="2" type="ORF">C5746_39230</name>
</gene>
<evidence type="ECO:0000313" key="2">
    <source>
        <dbReference type="EMBL" id="AXE81963.1"/>
    </source>
</evidence>
<accession>A0A2Z5JNL6</accession>
<dbReference type="Gene3D" id="3.40.50.150">
    <property type="entry name" value="Vaccinia Virus protein VP39"/>
    <property type="match status" value="1"/>
</dbReference>
<evidence type="ECO:0000313" key="3">
    <source>
        <dbReference type="Proteomes" id="UP000252698"/>
    </source>
</evidence>